<keyword evidence="3" id="KW-1185">Reference proteome</keyword>
<dbReference type="PANTHER" id="PTHR30383">
    <property type="entry name" value="THIOESTERASE 1/PROTEASE 1/LYSOPHOSPHOLIPASE L1"/>
    <property type="match status" value="1"/>
</dbReference>
<dbReference type="Proteomes" id="UP000267268">
    <property type="component" value="Chromosome 1"/>
</dbReference>
<dbReference type="EMBL" id="CP034562">
    <property type="protein sequence ID" value="AZQ63595.1"/>
    <property type="molecule type" value="Genomic_DNA"/>
</dbReference>
<feature type="domain" description="SGNH hydrolase-type esterase" evidence="1">
    <location>
        <begin position="266"/>
        <end position="411"/>
    </location>
</feature>
<evidence type="ECO:0000259" key="1">
    <source>
        <dbReference type="Pfam" id="PF13472"/>
    </source>
</evidence>
<name>A0A3S9P5U1_9BACT</name>
<dbReference type="InterPro" id="IPR051532">
    <property type="entry name" value="Ester_Hydrolysis_Enzymes"/>
</dbReference>
<dbReference type="PANTHER" id="PTHR30383:SF29">
    <property type="entry name" value="SGNH HYDROLASE-TYPE ESTERASE DOMAIN-CONTAINING PROTEIN"/>
    <property type="match status" value="1"/>
</dbReference>
<evidence type="ECO:0000313" key="2">
    <source>
        <dbReference type="EMBL" id="AZQ63595.1"/>
    </source>
</evidence>
<accession>A0A3S9P5U1</accession>
<dbReference type="InterPro" id="IPR013830">
    <property type="entry name" value="SGNH_hydro"/>
</dbReference>
<dbReference type="SUPFAM" id="SSF52266">
    <property type="entry name" value="SGNH hydrolase"/>
    <property type="match status" value="1"/>
</dbReference>
<organism evidence="2 3">
    <name type="scientific">Flammeovirga pectinis</name>
    <dbReference type="NCBI Taxonomy" id="2494373"/>
    <lineage>
        <taxon>Bacteria</taxon>
        <taxon>Pseudomonadati</taxon>
        <taxon>Bacteroidota</taxon>
        <taxon>Cytophagia</taxon>
        <taxon>Cytophagales</taxon>
        <taxon>Flammeovirgaceae</taxon>
        <taxon>Flammeovirga</taxon>
    </lineage>
</organism>
<dbReference type="KEGG" id="fll:EI427_15600"/>
<sequence>MSQNWKLNNYIQPFQKKGLRLVKGILTILLLCAHSAPTSISNVKRPFVTYDFIRMDLNKINTFGDSTVLNSFYSKLEKLEKKKKGQVHILHLGDSHIQADFFSGWVRERFYEDQRFPMASRGFFFPYTAAKTNNPYNFKVSKIGEWKGQRASVSYHKSDWGIAAITAQTTESFASLTINVGIDSLHPYKGNTVEVYYPVNDTTQYLPVIQPLNPAKLIATKRGKSKLTYTFDQPISKFRIGLKKKHFSQNQFTLKGLAVLDSELAGVTYSSSGVNGAKVTSYLRCKDLEDDIQEIDPDLIIISLGTNDAFFSPFNKDRFVLKYSKLIKELRSGNPKLPIIITTPGDNFRQSKYINRDNAKATEAIFTLAKQEHLAVWDFYHIMGGLSSIERWSAMSMTSRDRVHLSRIGYQYQGELFYRALLGTYKEQL</sequence>
<dbReference type="Gene3D" id="3.40.50.1110">
    <property type="entry name" value="SGNH hydrolase"/>
    <property type="match status" value="1"/>
</dbReference>
<dbReference type="GO" id="GO:0016788">
    <property type="term" value="F:hydrolase activity, acting on ester bonds"/>
    <property type="evidence" value="ECO:0007669"/>
    <property type="project" value="UniProtKB-ARBA"/>
</dbReference>
<reference evidence="2 3" key="1">
    <citation type="submission" date="2018-12" db="EMBL/GenBank/DDBJ databases">
        <title>Flammeovirga pectinis sp. nov., isolated from the gut of the Korean scallop, Patinopecten yessoensis.</title>
        <authorList>
            <person name="Bae J.-W."/>
            <person name="Jeong Y.-S."/>
            <person name="Kang W."/>
        </authorList>
    </citation>
    <scope>NUCLEOTIDE SEQUENCE [LARGE SCALE GENOMIC DNA]</scope>
    <source>
        <strain evidence="2 3">L12M1</strain>
    </source>
</reference>
<dbReference type="Pfam" id="PF13472">
    <property type="entry name" value="Lipase_GDSL_2"/>
    <property type="match status" value="1"/>
</dbReference>
<evidence type="ECO:0000313" key="3">
    <source>
        <dbReference type="Proteomes" id="UP000267268"/>
    </source>
</evidence>
<dbReference type="OrthoDB" id="9764375at2"/>
<dbReference type="Gene3D" id="2.60.120.1360">
    <property type="match status" value="1"/>
</dbReference>
<proteinExistence type="predicted"/>
<dbReference type="AlphaFoldDB" id="A0A3S9P5U1"/>
<protein>
    <recommendedName>
        <fullName evidence="1">SGNH hydrolase-type esterase domain-containing protein</fullName>
    </recommendedName>
</protein>
<gene>
    <name evidence="2" type="ORF">EI427_15600</name>
</gene>
<dbReference type="InterPro" id="IPR036514">
    <property type="entry name" value="SGNH_hydro_sf"/>
</dbReference>
<dbReference type="RefSeq" id="WP_126616400.1">
    <property type="nucleotide sequence ID" value="NZ_CP034562.1"/>
</dbReference>